<name>X1BXQ1_9ZZZZ</name>
<dbReference type="InterPro" id="IPR045864">
    <property type="entry name" value="aa-tRNA-synth_II/BPL/LPL"/>
</dbReference>
<dbReference type="Gene3D" id="3.30.930.10">
    <property type="entry name" value="Bira Bifunctional Protein, Domain 2"/>
    <property type="match status" value="1"/>
</dbReference>
<dbReference type="AlphaFoldDB" id="X1BXQ1"/>
<keyword evidence="1" id="KW-0648">Protein biosynthesis</keyword>
<dbReference type="EMBL" id="BART01017365">
    <property type="protein sequence ID" value="GAG76931.1"/>
    <property type="molecule type" value="Genomic_DNA"/>
</dbReference>
<dbReference type="GO" id="GO:0005524">
    <property type="term" value="F:ATP binding"/>
    <property type="evidence" value="ECO:0007669"/>
    <property type="project" value="InterPro"/>
</dbReference>
<dbReference type="PRINTS" id="PR01046">
    <property type="entry name" value="TRNASYNTHPRO"/>
</dbReference>
<dbReference type="GO" id="GO:0006433">
    <property type="term" value="P:prolyl-tRNA aminoacylation"/>
    <property type="evidence" value="ECO:0007669"/>
    <property type="project" value="InterPro"/>
</dbReference>
<gene>
    <name evidence="3" type="ORF">S01H4_33086</name>
</gene>
<comment type="caution">
    <text evidence="3">The sequence shown here is derived from an EMBL/GenBank/DDBJ whole genome shotgun (WGS) entry which is preliminary data.</text>
</comment>
<dbReference type="GO" id="GO:0004827">
    <property type="term" value="F:proline-tRNA ligase activity"/>
    <property type="evidence" value="ECO:0007669"/>
    <property type="project" value="InterPro"/>
</dbReference>
<dbReference type="InterPro" id="IPR002316">
    <property type="entry name" value="Pro-tRNA-ligase_IIa"/>
</dbReference>
<dbReference type="InterPro" id="IPR050062">
    <property type="entry name" value="Pro-tRNA_synthetase"/>
</dbReference>
<protein>
    <recommendedName>
        <fullName evidence="2">Aminoacyl-transfer RNA synthetases class-II family profile domain-containing protein</fullName>
    </recommendedName>
</protein>
<dbReference type="SUPFAM" id="SSF55681">
    <property type="entry name" value="Class II aaRS and biotin synthetases"/>
    <property type="match status" value="1"/>
</dbReference>
<evidence type="ECO:0000313" key="3">
    <source>
        <dbReference type="EMBL" id="GAG76931.1"/>
    </source>
</evidence>
<evidence type="ECO:0000259" key="2">
    <source>
        <dbReference type="PROSITE" id="PS50862"/>
    </source>
</evidence>
<dbReference type="PANTHER" id="PTHR42753:SF2">
    <property type="entry name" value="PROLINE--TRNA LIGASE"/>
    <property type="match status" value="1"/>
</dbReference>
<feature type="non-terminal residue" evidence="3">
    <location>
        <position position="1"/>
    </location>
</feature>
<reference evidence="3" key="1">
    <citation type="journal article" date="2014" name="Front. Microbiol.">
        <title>High frequency of phylogenetically diverse reductive dehalogenase-homologous genes in deep subseafloor sedimentary metagenomes.</title>
        <authorList>
            <person name="Kawai M."/>
            <person name="Futagami T."/>
            <person name="Toyoda A."/>
            <person name="Takaki Y."/>
            <person name="Nishi S."/>
            <person name="Hori S."/>
            <person name="Arai W."/>
            <person name="Tsubouchi T."/>
            <person name="Morono Y."/>
            <person name="Uchiyama I."/>
            <person name="Ito T."/>
            <person name="Fujiyama A."/>
            <person name="Inagaki F."/>
            <person name="Takami H."/>
        </authorList>
    </citation>
    <scope>NUCLEOTIDE SEQUENCE</scope>
    <source>
        <strain evidence="3">Expedition CK06-06</strain>
    </source>
</reference>
<dbReference type="PROSITE" id="PS50862">
    <property type="entry name" value="AA_TRNA_LIGASE_II"/>
    <property type="match status" value="1"/>
</dbReference>
<accession>X1BXQ1</accession>
<sequence length="83" mass="9898">YSFLPLGFRVLKKIEEIIRQEMNKAGAIELFLPVIQPSDLWKKSGRWEEYGPEMFRLKDRNKRDFCLGPTHEELIFLTPFLIL</sequence>
<dbReference type="GO" id="GO:0005829">
    <property type="term" value="C:cytosol"/>
    <property type="evidence" value="ECO:0007669"/>
    <property type="project" value="TreeGrafter"/>
</dbReference>
<organism evidence="3">
    <name type="scientific">marine sediment metagenome</name>
    <dbReference type="NCBI Taxonomy" id="412755"/>
    <lineage>
        <taxon>unclassified sequences</taxon>
        <taxon>metagenomes</taxon>
        <taxon>ecological metagenomes</taxon>
    </lineage>
</organism>
<dbReference type="InterPro" id="IPR006195">
    <property type="entry name" value="aa-tRNA-synth_II"/>
</dbReference>
<feature type="domain" description="Aminoacyl-transfer RNA synthetases class-II family profile" evidence="2">
    <location>
        <begin position="1"/>
        <end position="83"/>
    </location>
</feature>
<evidence type="ECO:0000256" key="1">
    <source>
        <dbReference type="ARBA" id="ARBA00022917"/>
    </source>
</evidence>
<dbReference type="PANTHER" id="PTHR42753">
    <property type="entry name" value="MITOCHONDRIAL RIBOSOME PROTEIN L39/PROLYL-TRNA LIGASE FAMILY MEMBER"/>
    <property type="match status" value="1"/>
</dbReference>
<proteinExistence type="predicted"/>